<protein>
    <recommendedName>
        <fullName evidence="2">Sm domain-containing protein</fullName>
    </recommendedName>
</protein>
<feature type="region of interest" description="Disordered" evidence="1">
    <location>
        <begin position="121"/>
        <end position="168"/>
    </location>
</feature>
<keyword evidence="4" id="KW-1185">Reference proteome</keyword>
<feature type="domain" description="Sm" evidence="2">
    <location>
        <begin position="13"/>
        <end position="80"/>
    </location>
</feature>
<evidence type="ECO:0000313" key="4">
    <source>
        <dbReference type="Proteomes" id="UP000008065"/>
    </source>
</evidence>
<feature type="compositionally biased region" description="Low complexity" evidence="1">
    <location>
        <begin position="138"/>
        <end position="150"/>
    </location>
</feature>
<name>F8MN42_NEUT8</name>
<dbReference type="GO" id="GO:0032991">
    <property type="term" value="C:protein-containing complex"/>
    <property type="evidence" value="ECO:0007669"/>
    <property type="project" value="UniProtKB-ARBA"/>
</dbReference>
<evidence type="ECO:0000259" key="2">
    <source>
        <dbReference type="PROSITE" id="PS52002"/>
    </source>
</evidence>
<dbReference type="VEuPathDB" id="FungiDB:NEUTE1DRAFT_121723"/>
<organism evidence="3 4">
    <name type="scientific">Neurospora tetrasperma (strain FGSC 2508 / ATCC MYA-4615 / P0657)</name>
    <dbReference type="NCBI Taxonomy" id="510951"/>
    <lineage>
        <taxon>Eukaryota</taxon>
        <taxon>Fungi</taxon>
        <taxon>Dikarya</taxon>
        <taxon>Ascomycota</taxon>
        <taxon>Pezizomycotina</taxon>
        <taxon>Sordariomycetes</taxon>
        <taxon>Sordariomycetidae</taxon>
        <taxon>Sordariales</taxon>
        <taxon>Sordariaceae</taxon>
        <taxon>Neurospora</taxon>
    </lineage>
</organism>
<dbReference type="Gene3D" id="2.30.30.100">
    <property type="match status" value="1"/>
</dbReference>
<dbReference type="Proteomes" id="UP000008065">
    <property type="component" value="Unassembled WGS sequence"/>
</dbReference>
<accession>F8MN42</accession>
<proteinExistence type="predicted"/>
<dbReference type="AlphaFoldDB" id="F8MN42"/>
<dbReference type="RefSeq" id="XP_009850375.1">
    <property type="nucleotide sequence ID" value="XM_009852073.1"/>
</dbReference>
<dbReference type="Pfam" id="PF01423">
    <property type="entry name" value="LSM"/>
    <property type="match status" value="1"/>
</dbReference>
<dbReference type="SMART" id="SM00651">
    <property type="entry name" value="Sm"/>
    <property type="match status" value="1"/>
</dbReference>
<dbReference type="KEGG" id="nte:NEUTE1DRAFT121723"/>
<dbReference type="OrthoDB" id="29543at2759"/>
<dbReference type="PROSITE" id="PS52002">
    <property type="entry name" value="SM"/>
    <property type="match status" value="1"/>
</dbReference>
<evidence type="ECO:0000256" key="1">
    <source>
        <dbReference type="SAM" id="MobiDB-lite"/>
    </source>
</evidence>
<dbReference type="PANTHER" id="PTHR13110">
    <property type="entry name" value="U6 SNRNA-ASSOCIATED SM-LIKE PROTEIN LSM3"/>
    <property type="match status" value="1"/>
</dbReference>
<dbReference type="InterPro" id="IPR040002">
    <property type="entry name" value="Sm-like_LSM3"/>
</dbReference>
<reference evidence="4" key="1">
    <citation type="journal article" date="2011" name="Genetics">
        <title>Massive changes in genome architecture accompany the transition to self-fertility in the filamentous fungus Neurospora tetrasperma.</title>
        <authorList>
            <person name="Ellison C.E."/>
            <person name="Stajich J.E."/>
            <person name="Jacobson D.J."/>
            <person name="Natvig D.O."/>
            <person name="Lapidus A."/>
            <person name="Foster B."/>
            <person name="Aerts A."/>
            <person name="Riley R."/>
            <person name="Lindquist E.A."/>
            <person name="Grigoriev I.V."/>
            <person name="Taylor J.W."/>
        </authorList>
    </citation>
    <scope>NUCLEOTIDE SEQUENCE [LARGE SCALE GENOMIC DNA]</scope>
    <source>
        <strain evidence="4">FGSC 2508 / P0657</strain>
    </source>
</reference>
<dbReference type="InterPro" id="IPR047575">
    <property type="entry name" value="Sm"/>
</dbReference>
<dbReference type="SUPFAM" id="SSF50182">
    <property type="entry name" value="Sm-like ribonucleoproteins"/>
    <property type="match status" value="1"/>
</dbReference>
<dbReference type="InterPro" id="IPR010920">
    <property type="entry name" value="LSM_dom_sf"/>
</dbReference>
<dbReference type="GO" id="GO:0003723">
    <property type="term" value="F:RNA binding"/>
    <property type="evidence" value="ECO:0007669"/>
    <property type="project" value="InterPro"/>
</dbReference>
<dbReference type="HOGENOM" id="CLU_1586940_0_0_1"/>
<evidence type="ECO:0000313" key="3">
    <source>
        <dbReference type="EMBL" id="EGO57215.1"/>
    </source>
</evidence>
<sequence>MADAVEDAGSVSEPMDLVRLLLDEVVCVKLRGDRELKGRLHAYDSHCNLVLGEVEETIYVVDDEDTEEDDLKAVYVERPVDEHDFRHRYGIKPFSGGPLGQDRLPVGRWNLSHVADEAQFWEGVDREEEGHSEGKGKGTATTEGSGQSAAEGGGFLQVKRGGAYKGNR</sequence>
<dbReference type="EMBL" id="GL891304">
    <property type="protein sequence ID" value="EGO57215.1"/>
    <property type="molecule type" value="Genomic_DNA"/>
</dbReference>
<dbReference type="GeneID" id="20824173"/>
<dbReference type="InterPro" id="IPR001163">
    <property type="entry name" value="Sm_dom_euk/arc"/>
</dbReference>
<gene>
    <name evidence="3" type="ORF">NEUTE1DRAFT_121723</name>
</gene>